<evidence type="ECO:0000313" key="2">
    <source>
        <dbReference type="Proteomes" id="UP000612009"/>
    </source>
</evidence>
<dbReference type="EMBL" id="CAJHIR010000005">
    <property type="protein sequence ID" value="CAD6491570.1"/>
    <property type="molecule type" value="Genomic_DNA"/>
</dbReference>
<proteinExistence type="predicted"/>
<reference evidence="1" key="1">
    <citation type="submission" date="2020-10" db="EMBL/GenBank/DDBJ databases">
        <authorList>
            <person name="Hahn C.J."/>
            <person name="Laso-Perez R."/>
            <person name="Vulcano F."/>
            <person name="Vaziourakis K.-M."/>
            <person name="Stokke R."/>
            <person name="Steen I.H."/>
            <person name="Teske A."/>
            <person name="Boetius A."/>
            <person name="Liebeke M."/>
            <person name="Amann R."/>
            <person name="Knittel K."/>
        </authorList>
    </citation>
    <scope>NUCLEOTIDE SEQUENCE</scope>
    <source>
        <strain evidence="1">Gfbio:e3339647-f889-4370-9287-4fb5cb688e4c:AG392J18_GoMArc1</strain>
    </source>
</reference>
<organism evidence="1 2">
    <name type="scientific">Candidatus Argoarchaeum ethanivorans</name>
    <dbReference type="NCBI Taxonomy" id="2608793"/>
    <lineage>
        <taxon>Archaea</taxon>
        <taxon>Methanobacteriati</taxon>
        <taxon>Methanobacteriota</taxon>
        <taxon>Stenosarchaea group</taxon>
        <taxon>Methanomicrobia</taxon>
        <taxon>Methanosarcinales</taxon>
        <taxon>Methanosarcinales incertae sedis</taxon>
        <taxon>GOM Arc I cluster</taxon>
        <taxon>Candidatus Argoarchaeum</taxon>
    </lineage>
</organism>
<dbReference type="AlphaFoldDB" id="A0A811T7B0"/>
<evidence type="ECO:0000313" key="1">
    <source>
        <dbReference type="EMBL" id="CAD6491570.1"/>
    </source>
</evidence>
<accession>A0A811T7B0</accession>
<name>A0A811T7B0_9EURY</name>
<gene>
    <name evidence="1" type="ORF">LAKADJCE_00137</name>
</gene>
<protein>
    <submittedName>
        <fullName evidence="1">Uncharacterized protein</fullName>
    </submittedName>
</protein>
<comment type="caution">
    <text evidence="1">The sequence shown here is derived from an EMBL/GenBank/DDBJ whole genome shotgun (WGS) entry which is preliminary data.</text>
</comment>
<dbReference type="Proteomes" id="UP000612009">
    <property type="component" value="Unassembled WGS sequence"/>
</dbReference>
<sequence>MWVKIIENVGEDNREMRSALPSLSEIRKDTLKLKSKYELLSKDVEAIKVKLAV</sequence>